<gene>
    <name evidence="4" type="ORF">VE25_05830</name>
</gene>
<feature type="domain" description="Ancillary SecYEG translocon subunit/Cell division coordinator CpoB TPR" evidence="3">
    <location>
        <begin position="21"/>
        <end position="210"/>
    </location>
</feature>
<keyword evidence="2" id="KW-0472">Membrane</keyword>
<keyword evidence="5" id="KW-1185">Reference proteome</keyword>
<evidence type="ECO:0000313" key="4">
    <source>
        <dbReference type="EMBL" id="KKB12762.1"/>
    </source>
</evidence>
<feature type="transmembrane region" description="Helical" evidence="2">
    <location>
        <begin position="26"/>
        <end position="50"/>
    </location>
</feature>
<keyword evidence="2" id="KW-1133">Transmembrane helix</keyword>
<reference evidence="4 5" key="1">
    <citation type="submission" date="2015-03" db="EMBL/GenBank/DDBJ databases">
        <authorList>
            <person name="Hassan Y.I."/>
            <person name="Lepp D."/>
            <person name="Li X.-Z."/>
            <person name="Zhou T."/>
        </authorList>
    </citation>
    <scope>NUCLEOTIDE SEQUENCE [LARGE SCALE GENOMIC DNA]</scope>
    <source>
        <strain evidence="4 5">BD-c194</strain>
    </source>
</reference>
<dbReference type="AlphaFoldDB" id="A0A0F5FX60"/>
<keyword evidence="2" id="KW-0812">Transmembrane</keyword>
<evidence type="ECO:0000256" key="1">
    <source>
        <dbReference type="SAM" id="MobiDB-lite"/>
    </source>
</evidence>
<dbReference type="RefSeq" id="WP_046107671.1">
    <property type="nucleotide sequence ID" value="NZ_JZEX01000059.1"/>
</dbReference>
<name>A0A0F5FX60_9HYPH</name>
<proteinExistence type="predicted"/>
<dbReference type="PATRIC" id="fig|443610.3.peg.3717"/>
<sequence length="244" mass="25841">MSNDNIFREVDEELRSDRMRRLWRQFGPFVIGGAIAVVLVVAVNEGWHWWRTSNAAGSSDRLYAAFDLADGGDIAAARTALDELIANGSGGYPTLARFRSAGLLAESGDREGAAAAYDALATSESNPRLRELALLLAANQLVDTATPADVESRVGGIAVEGNPLRNAAREVIGLSQYRAGDMAAAQAAFEAIVNDPLTQNSQRQRVSFYLAQLLAEGAIDPEAEPAPADGSEATPAQEEAPAAE</sequence>
<evidence type="ECO:0000256" key="2">
    <source>
        <dbReference type="SAM" id="Phobius"/>
    </source>
</evidence>
<dbReference type="OrthoDB" id="7173339at2"/>
<accession>A0A0F5FX60</accession>
<comment type="caution">
    <text evidence="4">The sequence shown here is derived from an EMBL/GenBank/DDBJ whole genome shotgun (WGS) entry which is preliminary data.</text>
</comment>
<dbReference type="EMBL" id="JZEX01000059">
    <property type="protein sequence ID" value="KKB12762.1"/>
    <property type="molecule type" value="Genomic_DNA"/>
</dbReference>
<feature type="region of interest" description="Disordered" evidence="1">
    <location>
        <begin position="219"/>
        <end position="244"/>
    </location>
</feature>
<protein>
    <recommendedName>
        <fullName evidence="3">Ancillary SecYEG translocon subunit/Cell division coordinator CpoB TPR domain-containing protein</fullName>
    </recommendedName>
</protein>
<dbReference type="InterPro" id="IPR018704">
    <property type="entry name" value="SecYEG/CpoB_TPR"/>
</dbReference>
<evidence type="ECO:0000313" key="5">
    <source>
        <dbReference type="Proteomes" id="UP000033632"/>
    </source>
</evidence>
<organism evidence="4 5">
    <name type="scientific">Devosia geojensis</name>
    <dbReference type="NCBI Taxonomy" id="443610"/>
    <lineage>
        <taxon>Bacteria</taxon>
        <taxon>Pseudomonadati</taxon>
        <taxon>Pseudomonadota</taxon>
        <taxon>Alphaproteobacteria</taxon>
        <taxon>Hyphomicrobiales</taxon>
        <taxon>Devosiaceae</taxon>
        <taxon>Devosia</taxon>
    </lineage>
</organism>
<evidence type="ECO:0000259" key="3">
    <source>
        <dbReference type="Pfam" id="PF09976"/>
    </source>
</evidence>
<dbReference type="Proteomes" id="UP000033632">
    <property type="component" value="Unassembled WGS sequence"/>
</dbReference>
<dbReference type="Pfam" id="PF09976">
    <property type="entry name" value="TPR_21"/>
    <property type="match status" value="1"/>
</dbReference>
<dbReference type="STRING" id="443610.VE25_05830"/>